<evidence type="ECO:0000313" key="3">
    <source>
        <dbReference type="Proteomes" id="UP000027265"/>
    </source>
</evidence>
<evidence type="ECO:0000259" key="1">
    <source>
        <dbReference type="Pfam" id="PF12937"/>
    </source>
</evidence>
<protein>
    <recommendedName>
        <fullName evidence="1">F-box domain-containing protein</fullName>
    </recommendedName>
</protein>
<dbReference type="Gene3D" id="1.20.1280.50">
    <property type="match status" value="1"/>
</dbReference>
<reference evidence="3" key="1">
    <citation type="journal article" date="2014" name="Proc. Natl. Acad. Sci. U.S.A.">
        <title>Extensive sampling of basidiomycete genomes demonstrates inadequacy of the white-rot/brown-rot paradigm for wood decay fungi.</title>
        <authorList>
            <person name="Riley R."/>
            <person name="Salamov A.A."/>
            <person name="Brown D.W."/>
            <person name="Nagy L.G."/>
            <person name="Floudas D."/>
            <person name="Held B.W."/>
            <person name="Levasseur A."/>
            <person name="Lombard V."/>
            <person name="Morin E."/>
            <person name="Otillar R."/>
            <person name="Lindquist E.A."/>
            <person name="Sun H."/>
            <person name="LaButti K.M."/>
            <person name="Schmutz J."/>
            <person name="Jabbour D."/>
            <person name="Luo H."/>
            <person name="Baker S.E."/>
            <person name="Pisabarro A.G."/>
            <person name="Walton J.D."/>
            <person name="Blanchette R.A."/>
            <person name="Henrissat B."/>
            <person name="Martin F."/>
            <person name="Cullen D."/>
            <person name="Hibbett D.S."/>
            <person name="Grigoriev I.V."/>
        </authorList>
    </citation>
    <scope>NUCLEOTIDE SEQUENCE [LARGE SCALE GENOMIC DNA]</scope>
    <source>
        <strain evidence="3">MUCL 33604</strain>
    </source>
</reference>
<sequence>MAQRNASLPDANHQSDPALASIDSEIAAHLESIRELRTKRNSLVPISRLPSEVLANIFVQYAKQRDLSLEYAFGRPAVWWIAITYVCRYWREVAVATPSLWCSLPFHRPKWVPEMITRSKMAPLEVNVTSQFSRLMPQIRMALEHMSRIRDLVLELKPSDLRTLPLSSPAPLLSSLRICVWITRDAFLIPKDAFSLVTP</sequence>
<dbReference type="Proteomes" id="UP000027265">
    <property type="component" value="Unassembled WGS sequence"/>
</dbReference>
<accession>A0A067Q380</accession>
<dbReference type="AlphaFoldDB" id="A0A067Q380"/>
<dbReference type="OrthoDB" id="2884925at2759"/>
<proteinExistence type="predicted"/>
<dbReference type="InterPro" id="IPR001810">
    <property type="entry name" value="F-box_dom"/>
</dbReference>
<dbReference type="EMBL" id="KL197712">
    <property type="protein sequence ID" value="KDQ61419.1"/>
    <property type="molecule type" value="Genomic_DNA"/>
</dbReference>
<dbReference type="HOGENOM" id="CLU_1182597_0_0_1"/>
<dbReference type="Pfam" id="PF12937">
    <property type="entry name" value="F-box-like"/>
    <property type="match status" value="1"/>
</dbReference>
<dbReference type="InterPro" id="IPR036047">
    <property type="entry name" value="F-box-like_dom_sf"/>
</dbReference>
<keyword evidence="3" id="KW-1185">Reference proteome</keyword>
<feature type="domain" description="F-box" evidence="1">
    <location>
        <begin position="46"/>
        <end position="103"/>
    </location>
</feature>
<dbReference type="SUPFAM" id="SSF81383">
    <property type="entry name" value="F-box domain"/>
    <property type="match status" value="1"/>
</dbReference>
<dbReference type="InParanoid" id="A0A067Q380"/>
<gene>
    <name evidence="2" type="ORF">JAAARDRAFT_190193</name>
</gene>
<name>A0A067Q380_9AGAM</name>
<organism evidence="2 3">
    <name type="scientific">Jaapia argillacea MUCL 33604</name>
    <dbReference type="NCBI Taxonomy" id="933084"/>
    <lineage>
        <taxon>Eukaryota</taxon>
        <taxon>Fungi</taxon>
        <taxon>Dikarya</taxon>
        <taxon>Basidiomycota</taxon>
        <taxon>Agaricomycotina</taxon>
        <taxon>Agaricomycetes</taxon>
        <taxon>Agaricomycetidae</taxon>
        <taxon>Jaapiales</taxon>
        <taxon>Jaapiaceae</taxon>
        <taxon>Jaapia</taxon>
    </lineage>
</organism>
<evidence type="ECO:0000313" key="2">
    <source>
        <dbReference type="EMBL" id="KDQ61419.1"/>
    </source>
</evidence>
<dbReference type="STRING" id="933084.A0A067Q380"/>